<evidence type="ECO:0000256" key="1">
    <source>
        <dbReference type="ARBA" id="ARBA00007274"/>
    </source>
</evidence>
<dbReference type="AlphaFoldDB" id="A0A9X1W1K1"/>
<dbReference type="InterPro" id="IPR050179">
    <property type="entry name" value="Trans_hexapeptide_repeat"/>
</dbReference>
<dbReference type="InterPro" id="IPR041561">
    <property type="entry name" value="PglD_N"/>
</dbReference>
<dbReference type="InterPro" id="IPR020019">
    <property type="entry name" value="AcTrfase_PglD-like"/>
</dbReference>
<feature type="active site" description="Proton acceptor" evidence="2">
    <location>
        <position position="136"/>
    </location>
</feature>
<comment type="caution">
    <text evidence="4">The sequence shown here is derived from an EMBL/GenBank/DDBJ whole genome shotgun (WGS) entry which is preliminary data.</text>
</comment>
<dbReference type="CDD" id="cd03360">
    <property type="entry name" value="LbH_AT_putative"/>
    <property type="match status" value="1"/>
</dbReference>
<feature type="site" description="Increases basicity of active site His" evidence="2">
    <location>
        <position position="137"/>
    </location>
</feature>
<dbReference type="Pfam" id="PF17836">
    <property type="entry name" value="PglD_N"/>
    <property type="match status" value="1"/>
</dbReference>
<dbReference type="Proteomes" id="UP001139682">
    <property type="component" value="Unassembled WGS sequence"/>
</dbReference>
<name>A0A9X1W1K1_9GAMM</name>
<reference evidence="4" key="1">
    <citation type="submission" date="2022-03" db="EMBL/GenBank/DDBJ databases">
        <title>Pseudomonas marianensis sp. nov., a marine bacterium isolated from deep-sea sediments of the Mariana Trench.</title>
        <authorList>
            <person name="Wei Y."/>
        </authorList>
    </citation>
    <scope>NUCLEOTIDE SEQUENCE</scope>
    <source>
        <strain evidence="4">PS1</strain>
    </source>
</reference>
<proteinExistence type="inferred from homology"/>
<evidence type="ECO:0000256" key="2">
    <source>
        <dbReference type="PIRSR" id="PIRSR620019-1"/>
    </source>
</evidence>
<feature type="domain" description="PglD N-terminal" evidence="3">
    <location>
        <begin position="7"/>
        <end position="80"/>
    </location>
</feature>
<dbReference type="EMBL" id="JALGRD010000002">
    <property type="protein sequence ID" value="MCJ0972450.1"/>
    <property type="molecule type" value="Genomic_DNA"/>
</dbReference>
<evidence type="ECO:0000313" key="5">
    <source>
        <dbReference type="Proteomes" id="UP001139682"/>
    </source>
</evidence>
<dbReference type="InterPro" id="IPR011004">
    <property type="entry name" value="Trimer_LpxA-like_sf"/>
</dbReference>
<protein>
    <submittedName>
        <fullName evidence="4">Acetyltransferase</fullName>
    </submittedName>
</protein>
<comment type="similarity">
    <text evidence="1">Belongs to the transferase hexapeptide repeat family.</text>
</comment>
<dbReference type="RefSeq" id="WP_243604645.1">
    <property type="nucleotide sequence ID" value="NZ_JALGRD010000002.1"/>
</dbReference>
<evidence type="ECO:0000259" key="3">
    <source>
        <dbReference type="Pfam" id="PF17836"/>
    </source>
</evidence>
<sequence>MANNIYAVFGASGFGREVMPLLRASVSGGQIFFVDDTPPQSFLNGHEVIAYDEFISLDATNKYMTIAVADARVRQKLSERCLADGIKIINVVASGNVTLDSVETGDGLILCPFTVITSNVRIGKFFQANIYSYVAHDCVIGDYVTFAPGVKCNGNVQIGDYAYLGTGAIIKQGRPGKPLRIGKGAVVGMGAVVTKDVADGAVVVGNPAKPLARKGLGG</sequence>
<gene>
    <name evidence="4" type="ORF">MST27_03560</name>
</gene>
<keyword evidence="5" id="KW-1185">Reference proteome</keyword>
<dbReference type="Gene3D" id="2.160.10.10">
    <property type="entry name" value="Hexapeptide repeat proteins"/>
    <property type="match status" value="1"/>
</dbReference>
<organism evidence="4 5">
    <name type="scientific">Stutzerimonas marianensis</name>
    <dbReference type="NCBI Taxonomy" id="2929513"/>
    <lineage>
        <taxon>Bacteria</taxon>
        <taxon>Pseudomonadati</taxon>
        <taxon>Pseudomonadota</taxon>
        <taxon>Gammaproteobacteria</taxon>
        <taxon>Pseudomonadales</taxon>
        <taxon>Pseudomonadaceae</taxon>
        <taxon>Stutzerimonas</taxon>
    </lineage>
</organism>
<dbReference type="NCBIfam" id="TIGR03570">
    <property type="entry name" value="NeuD_NnaD"/>
    <property type="match status" value="1"/>
</dbReference>
<evidence type="ECO:0000313" key="4">
    <source>
        <dbReference type="EMBL" id="MCJ0972450.1"/>
    </source>
</evidence>
<dbReference type="PANTHER" id="PTHR43300">
    <property type="entry name" value="ACETYLTRANSFERASE"/>
    <property type="match status" value="1"/>
</dbReference>
<dbReference type="PANTHER" id="PTHR43300:SF7">
    <property type="entry name" value="UDP-N-ACETYLBACILLOSAMINE N-ACETYLTRANSFERASE"/>
    <property type="match status" value="1"/>
</dbReference>
<dbReference type="Gene3D" id="3.40.50.20">
    <property type="match status" value="1"/>
</dbReference>
<dbReference type="SUPFAM" id="SSF51161">
    <property type="entry name" value="Trimeric LpxA-like enzymes"/>
    <property type="match status" value="1"/>
</dbReference>
<accession>A0A9X1W1K1</accession>